<dbReference type="EMBL" id="VFQX01000027">
    <property type="protein sequence ID" value="KAF0979328.1"/>
    <property type="molecule type" value="Genomic_DNA"/>
</dbReference>
<feature type="transmembrane region" description="Helical" evidence="7">
    <location>
        <begin position="555"/>
        <end position="574"/>
    </location>
</feature>
<gene>
    <name evidence="8" type="ORF">FDP41_001671</name>
</gene>
<evidence type="ECO:0000313" key="8">
    <source>
        <dbReference type="EMBL" id="KAF0979328.1"/>
    </source>
</evidence>
<feature type="transmembrane region" description="Helical" evidence="7">
    <location>
        <begin position="467"/>
        <end position="488"/>
    </location>
</feature>
<comment type="subcellular location">
    <subcellularLocation>
        <location evidence="1">Membrane</location>
        <topology evidence="1">Multi-pass membrane protein</topology>
    </subcellularLocation>
</comment>
<keyword evidence="2" id="KW-0813">Transport</keyword>
<dbReference type="PANTHER" id="PTHR10778:SF8">
    <property type="entry name" value="ADENOSINE 3'-PHOSPHO 5'-PHOSPHOSULFATE TRANSPORTER 2"/>
    <property type="match status" value="1"/>
</dbReference>
<feature type="transmembrane region" description="Helical" evidence="7">
    <location>
        <begin position="500"/>
        <end position="518"/>
    </location>
</feature>
<dbReference type="GO" id="GO:0000139">
    <property type="term" value="C:Golgi membrane"/>
    <property type="evidence" value="ECO:0007669"/>
    <property type="project" value="TreeGrafter"/>
</dbReference>
<protein>
    <recommendedName>
        <fullName evidence="10">Sugar phosphate transporter domain-containing protein</fullName>
    </recommendedName>
</protein>
<feature type="transmembrane region" description="Helical" evidence="7">
    <location>
        <begin position="226"/>
        <end position="244"/>
    </location>
</feature>
<evidence type="ECO:0000256" key="3">
    <source>
        <dbReference type="ARBA" id="ARBA00022692"/>
    </source>
</evidence>
<evidence type="ECO:0000256" key="6">
    <source>
        <dbReference type="SAM" id="MobiDB-lite"/>
    </source>
</evidence>
<feature type="transmembrane region" description="Helical" evidence="7">
    <location>
        <begin position="525"/>
        <end position="549"/>
    </location>
</feature>
<dbReference type="VEuPathDB" id="AmoebaDB:NF0036550"/>
<reference evidence="8 9" key="1">
    <citation type="journal article" date="2019" name="Sci. Rep.">
        <title>Nanopore sequencing improves the draft genome of the human pathogenic amoeba Naegleria fowleri.</title>
        <authorList>
            <person name="Liechti N."/>
            <person name="Schurch N."/>
            <person name="Bruggmann R."/>
            <person name="Wittwer M."/>
        </authorList>
    </citation>
    <scope>NUCLEOTIDE SEQUENCE [LARGE SCALE GENOMIC DNA]</scope>
    <source>
        <strain evidence="8 9">ATCC 30894</strain>
    </source>
</reference>
<evidence type="ECO:0008006" key="10">
    <source>
        <dbReference type="Google" id="ProtNLM"/>
    </source>
</evidence>
<dbReference type="AlphaFoldDB" id="A0A6A5C0A2"/>
<dbReference type="Proteomes" id="UP000444721">
    <property type="component" value="Unassembled WGS sequence"/>
</dbReference>
<dbReference type="VEuPathDB" id="AmoebaDB:NfTy_054530"/>
<evidence type="ECO:0000256" key="5">
    <source>
        <dbReference type="ARBA" id="ARBA00023136"/>
    </source>
</evidence>
<proteinExistence type="predicted"/>
<feature type="region of interest" description="Disordered" evidence="6">
    <location>
        <begin position="143"/>
        <end position="162"/>
    </location>
</feature>
<dbReference type="VEuPathDB" id="AmoebaDB:FDP41_001671"/>
<keyword evidence="5 7" id="KW-0472">Membrane</keyword>
<dbReference type="OrthoDB" id="438495at2759"/>
<feature type="transmembrane region" description="Helical" evidence="7">
    <location>
        <begin position="193"/>
        <end position="214"/>
    </location>
</feature>
<keyword evidence="9" id="KW-1185">Reference proteome</keyword>
<dbReference type="GO" id="GO:0005789">
    <property type="term" value="C:endoplasmic reticulum membrane"/>
    <property type="evidence" value="ECO:0007669"/>
    <property type="project" value="TreeGrafter"/>
</dbReference>
<organism evidence="8 9">
    <name type="scientific">Naegleria fowleri</name>
    <name type="common">Brain eating amoeba</name>
    <dbReference type="NCBI Taxonomy" id="5763"/>
    <lineage>
        <taxon>Eukaryota</taxon>
        <taxon>Discoba</taxon>
        <taxon>Heterolobosea</taxon>
        <taxon>Tetramitia</taxon>
        <taxon>Eutetramitia</taxon>
        <taxon>Vahlkampfiidae</taxon>
        <taxon>Naegleria</taxon>
    </lineage>
</organism>
<evidence type="ECO:0000313" key="9">
    <source>
        <dbReference type="Proteomes" id="UP000444721"/>
    </source>
</evidence>
<feature type="compositionally biased region" description="Low complexity" evidence="6">
    <location>
        <begin position="143"/>
        <end position="157"/>
    </location>
</feature>
<evidence type="ECO:0000256" key="7">
    <source>
        <dbReference type="SAM" id="Phobius"/>
    </source>
</evidence>
<dbReference type="OMA" id="ERNCHHI"/>
<evidence type="ECO:0000256" key="4">
    <source>
        <dbReference type="ARBA" id="ARBA00022989"/>
    </source>
</evidence>
<dbReference type="RefSeq" id="XP_044564041.1">
    <property type="nucleotide sequence ID" value="XM_044704781.1"/>
</dbReference>
<keyword evidence="4 7" id="KW-1133">Transmembrane helix</keyword>
<evidence type="ECO:0000256" key="2">
    <source>
        <dbReference type="ARBA" id="ARBA00022448"/>
    </source>
</evidence>
<evidence type="ECO:0000256" key="1">
    <source>
        <dbReference type="ARBA" id="ARBA00004141"/>
    </source>
</evidence>
<dbReference type="GO" id="GO:0046964">
    <property type="term" value="F:3'-phosphoadenosine 5'-phosphosulfate transmembrane transporter activity"/>
    <property type="evidence" value="ECO:0007669"/>
    <property type="project" value="TreeGrafter"/>
</dbReference>
<sequence length="647" mass="72826">MFIDDHSYARLVFSSTERNCHHISLTSPTSHHHQQTMSSTSFSTIGIGGELTSRNTLSTSHVPMNNEEHRVLLNSNSSSNDDEELLSIKIPSSSSTTTTTIPNNNQSMMNHHHHPLNNNNFFETTTPSSSSFFSEQFIAPSSTSSSKMANTTTTSTTDPHQAAISSYDDDEKYHGLKESTKLLFFDLTHLPSYIQFILPACFLTFCFMVSGVTQESIFTTYKGFDYGFFLTLCQFAVYAFFGAINRRLSLVNSSSSSILPVLRNDDASSPVMNNTANHHPSSLTTPQNEVLTPLSPVSAHVNRLEGDDMDVDSFRTTSSNYLKYSTLPTYQNNTIVVNHIYQTPPPLKYYFMLSTFQVIGMGLGNESMAYLNYPTKILFKSSKLLVTMFVGVLLLKKRYKYLDYVASLFLIFGLLTLYGTNQSVSNIKFESIGVLLITGSLLFDSISSNLQEKILRDLERSETELIYFAYMIGTFFLVFICAFTNQLIPPIAYCMEHPSILIMIFIYCFISYLGSVYVNKITKRYGILITLTITSTRKVLSIILSYIIFPKPIHFNHTIAIMLVFTGVFIRVYCKQKKAIDRSLNSFMNRMMQIFNTTTRSSTSNGMINHHDRFFSHRYFNNGSIGGIGSSSNIGTGTQSSMDKCEV</sequence>
<comment type="caution">
    <text evidence="8">The sequence shown here is derived from an EMBL/GenBank/DDBJ whole genome shotgun (WGS) entry which is preliminary data.</text>
</comment>
<feature type="transmembrane region" description="Helical" evidence="7">
    <location>
        <begin position="402"/>
        <end position="421"/>
    </location>
</feature>
<accession>A0A6A5C0A2</accession>
<dbReference type="InterPro" id="IPR013657">
    <property type="entry name" value="SCL35B1-4/HUT1"/>
</dbReference>
<dbReference type="PANTHER" id="PTHR10778">
    <property type="entry name" value="SOLUTE CARRIER FAMILY 35 MEMBER B"/>
    <property type="match status" value="1"/>
</dbReference>
<dbReference type="InterPro" id="IPR037185">
    <property type="entry name" value="EmrE-like"/>
</dbReference>
<dbReference type="Pfam" id="PF08449">
    <property type="entry name" value="UAA"/>
    <property type="match status" value="1"/>
</dbReference>
<dbReference type="GeneID" id="68108889"/>
<feature type="transmembrane region" description="Helical" evidence="7">
    <location>
        <begin position="377"/>
        <end position="395"/>
    </location>
</feature>
<keyword evidence="3 7" id="KW-0812">Transmembrane</keyword>
<dbReference type="SUPFAM" id="SSF103481">
    <property type="entry name" value="Multidrug resistance efflux transporter EmrE"/>
    <property type="match status" value="1"/>
</dbReference>
<name>A0A6A5C0A2_NAEFO</name>